<dbReference type="RefSeq" id="WP_042803795.1">
    <property type="nucleotide sequence ID" value="NZ_AVSP01000005.1"/>
</dbReference>
<dbReference type="AlphaFoldDB" id="A0A011NBJ0"/>
<name>A0A011NBJ0_9PAST</name>
<dbReference type="EMBL" id="JANJ01000006">
    <property type="protein sequence ID" value="EXI61775.1"/>
    <property type="molecule type" value="Genomic_DNA"/>
</dbReference>
<evidence type="ECO:0000313" key="3">
    <source>
        <dbReference type="Proteomes" id="UP000054123"/>
    </source>
</evidence>
<dbReference type="Pfam" id="PF17311">
    <property type="entry name" value="DUF5358"/>
    <property type="match status" value="1"/>
</dbReference>
<evidence type="ECO:0000313" key="2">
    <source>
        <dbReference type="EMBL" id="EXI61775.1"/>
    </source>
</evidence>
<sequence length="149" mass="17668">MLKKVLVILLLCSNLVFANDPENTTASTEPKYKISDMDMKIFIRQLNNIEQCIYPDLGKHNYKEIYSKWSVAETLTIQYFEHQILKELLGEKQFNMMQTDDSSMNYFNLLHTKLNHQKANVDKELCENFKLTYQDVYTRVQNTLPKVYK</sequence>
<feature type="chain" id="PRO_5001462287" evidence="1">
    <location>
        <begin position="19"/>
        <end position="149"/>
    </location>
</feature>
<protein>
    <submittedName>
        <fullName evidence="2">Uncharacterized protein</fullName>
    </submittedName>
</protein>
<comment type="caution">
    <text evidence="2">The sequence shown here is derived from an EMBL/GenBank/DDBJ whole genome shotgun (WGS) entry which is preliminary data.</text>
</comment>
<organism evidence="2 3">
    <name type="scientific">Mannheimia granulomatis</name>
    <dbReference type="NCBI Taxonomy" id="85402"/>
    <lineage>
        <taxon>Bacteria</taxon>
        <taxon>Pseudomonadati</taxon>
        <taxon>Pseudomonadota</taxon>
        <taxon>Gammaproteobacteria</taxon>
        <taxon>Pasteurellales</taxon>
        <taxon>Pasteurellaceae</taxon>
        <taxon>Mannheimia</taxon>
    </lineage>
</organism>
<keyword evidence="3" id="KW-1185">Reference proteome</keyword>
<dbReference type="PATRIC" id="fig|1450449.3.peg.1854"/>
<gene>
    <name evidence="2" type="ORF">AK33_09330</name>
</gene>
<dbReference type="Proteomes" id="UP000054123">
    <property type="component" value="Unassembled WGS sequence"/>
</dbReference>
<dbReference type="InterPro" id="IPR035279">
    <property type="entry name" value="DUF5358"/>
</dbReference>
<proteinExistence type="predicted"/>
<accession>A0A011NBJ0</accession>
<keyword evidence="1" id="KW-0732">Signal</keyword>
<feature type="signal peptide" evidence="1">
    <location>
        <begin position="1"/>
        <end position="18"/>
    </location>
</feature>
<evidence type="ECO:0000256" key="1">
    <source>
        <dbReference type="SAM" id="SignalP"/>
    </source>
</evidence>
<reference evidence="2 3" key="1">
    <citation type="journal article" date="2014" name="Genome Announc.">
        <title>Genome Sequence of a Presumptive Mannheimia haemolytica Strain with an A1/A6-Cross-Reactive Serotype from a White-Tailed Deer (Odocoileus virginianus).</title>
        <authorList>
            <person name="Lawrence P.K."/>
            <person name="Bey R.F."/>
            <person name="Wiener B."/>
            <person name="Kittichotirat W."/>
            <person name="Bumgarner R.E."/>
        </authorList>
    </citation>
    <scope>NUCLEOTIDE SEQUENCE [LARGE SCALE GENOMIC DNA]</scope>
    <source>
        <strain evidence="2 3">PKL10</strain>
    </source>
</reference>
<dbReference type="OrthoDB" id="5691021at2"/>